<feature type="binding site" evidence="3">
    <location>
        <position position="135"/>
    </location>
    <ligand>
        <name>a divalent metal cation</name>
        <dbReference type="ChEBI" id="CHEBI:60240"/>
    </ligand>
</feature>
<dbReference type="RefSeq" id="WP_008697435.1">
    <property type="nucleotide sequence ID" value="NZ_ANOG01000461.1"/>
</dbReference>
<dbReference type="OrthoDB" id="9811413at2"/>
<dbReference type="AlphaFoldDB" id="M5RKQ5"/>
<dbReference type="EMBL" id="ANOG01000461">
    <property type="protein sequence ID" value="EMI19903.1"/>
    <property type="molecule type" value="Genomic_DNA"/>
</dbReference>
<dbReference type="Proteomes" id="UP000011991">
    <property type="component" value="Unassembled WGS sequence"/>
</dbReference>
<dbReference type="InterPro" id="IPR034660">
    <property type="entry name" value="DinB/YfiT-like"/>
</dbReference>
<organism evidence="4 5">
    <name type="scientific">Rhodopirellula maiorica SM1</name>
    <dbReference type="NCBI Taxonomy" id="1265738"/>
    <lineage>
        <taxon>Bacteria</taxon>
        <taxon>Pseudomonadati</taxon>
        <taxon>Planctomycetota</taxon>
        <taxon>Planctomycetia</taxon>
        <taxon>Pirellulales</taxon>
        <taxon>Pirellulaceae</taxon>
        <taxon>Novipirellula</taxon>
    </lineage>
</organism>
<evidence type="ECO:0000313" key="5">
    <source>
        <dbReference type="Proteomes" id="UP000011991"/>
    </source>
</evidence>
<accession>M5RKQ5</accession>
<evidence type="ECO:0000256" key="1">
    <source>
        <dbReference type="ARBA" id="ARBA00008635"/>
    </source>
</evidence>
<gene>
    <name evidence="4" type="ORF">RMSM_03177</name>
</gene>
<reference evidence="4 5" key="1">
    <citation type="journal article" date="2013" name="Mar. Genomics">
        <title>Expression of sulfatases in Rhodopirellula baltica and the diversity of sulfatases in the genus Rhodopirellula.</title>
        <authorList>
            <person name="Wegner C.E."/>
            <person name="Richter-Heitmann T."/>
            <person name="Klindworth A."/>
            <person name="Klockow C."/>
            <person name="Richter M."/>
            <person name="Achstetter T."/>
            <person name="Glockner F.O."/>
            <person name="Harder J."/>
        </authorList>
    </citation>
    <scope>NUCLEOTIDE SEQUENCE [LARGE SCALE GENOMIC DNA]</scope>
    <source>
        <strain evidence="4 5">SM1</strain>
    </source>
</reference>
<comment type="similarity">
    <text evidence="1">Belongs to the DinB family.</text>
</comment>
<dbReference type="GO" id="GO:0046872">
    <property type="term" value="F:metal ion binding"/>
    <property type="evidence" value="ECO:0007669"/>
    <property type="project" value="UniProtKB-KW"/>
</dbReference>
<evidence type="ECO:0000313" key="4">
    <source>
        <dbReference type="EMBL" id="EMI19903.1"/>
    </source>
</evidence>
<dbReference type="PANTHER" id="PTHR37302:SF3">
    <property type="entry name" value="DAMAGE-INDUCIBLE PROTEIN DINB"/>
    <property type="match status" value="1"/>
</dbReference>
<sequence length="232" mass="26621">MPGLMDDLYAYNDWANDKVIALCGDLSDAQLDTPREMGFGTLRATLFHILTAEVIWMERWQGVPWRPFPKDPEGMSVDAIADALRDVAQQRRDLMSAEQDSRFSRLVQYQDSKQTPYDHRLSDLLLHVVNHGVHHRAQALNYLKQFDRTVVAGIDYLFYRLAKHAVPQSPEAEASLRAYGLDVSEPCGERCPWDAQWNIRQFQYNDWATGKVLEFAASLTDEQLDRDFAMGP</sequence>
<keyword evidence="5" id="KW-1185">Reference proteome</keyword>
<dbReference type="InterPro" id="IPR007837">
    <property type="entry name" value="DinB"/>
</dbReference>
<feature type="binding site" evidence="3">
    <location>
        <position position="131"/>
    </location>
    <ligand>
        <name>a divalent metal cation</name>
        <dbReference type="ChEBI" id="CHEBI:60240"/>
    </ligand>
</feature>
<protein>
    <submittedName>
        <fullName evidence="4">DinB</fullName>
    </submittedName>
</protein>
<feature type="non-terminal residue" evidence="4">
    <location>
        <position position="232"/>
    </location>
</feature>
<comment type="caution">
    <text evidence="4">The sequence shown here is derived from an EMBL/GenBank/DDBJ whole genome shotgun (WGS) entry which is preliminary data.</text>
</comment>
<dbReference type="PANTHER" id="PTHR37302">
    <property type="entry name" value="SLR1116 PROTEIN"/>
    <property type="match status" value="1"/>
</dbReference>
<keyword evidence="2 3" id="KW-0479">Metal-binding</keyword>
<dbReference type="Gene3D" id="1.20.120.450">
    <property type="entry name" value="dinb family like domain"/>
    <property type="match status" value="1"/>
</dbReference>
<dbReference type="Pfam" id="PF05163">
    <property type="entry name" value="DinB"/>
    <property type="match status" value="1"/>
</dbReference>
<name>M5RKQ5_9BACT</name>
<feature type="binding site" evidence="3">
    <location>
        <position position="48"/>
    </location>
    <ligand>
        <name>a divalent metal cation</name>
        <dbReference type="ChEBI" id="CHEBI:60240"/>
    </ligand>
</feature>
<dbReference type="SUPFAM" id="SSF109854">
    <property type="entry name" value="DinB/YfiT-like putative metalloenzymes"/>
    <property type="match status" value="1"/>
</dbReference>
<evidence type="ECO:0000256" key="3">
    <source>
        <dbReference type="PIRSR" id="PIRSR607837-1"/>
    </source>
</evidence>
<proteinExistence type="inferred from homology"/>
<evidence type="ECO:0000256" key="2">
    <source>
        <dbReference type="ARBA" id="ARBA00022723"/>
    </source>
</evidence>